<dbReference type="Proteomes" id="UP001314170">
    <property type="component" value="Unassembled WGS sequence"/>
</dbReference>
<evidence type="ECO:0000256" key="1">
    <source>
        <dbReference type="SAM" id="MobiDB-lite"/>
    </source>
</evidence>
<dbReference type="EMBL" id="CAWUPB010000913">
    <property type="protein sequence ID" value="CAK7330723.1"/>
    <property type="molecule type" value="Genomic_DNA"/>
</dbReference>
<accession>A0AAV1R958</accession>
<feature type="region of interest" description="Disordered" evidence="1">
    <location>
        <begin position="32"/>
        <end position="58"/>
    </location>
</feature>
<protein>
    <submittedName>
        <fullName evidence="2">Uncharacterized protein</fullName>
    </submittedName>
</protein>
<dbReference type="AlphaFoldDB" id="A0AAV1R958"/>
<evidence type="ECO:0000313" key="3">
    <source>
        <dbReference type="Proteomes" id="UP001314170"/>
    </source>
</evidence>
<sequence length="76" mass="8388">MESECRSTLDNSRTFSIILRLLTHPFRDSLSGSGKIGVNKQDESKRKGGSFKKADRMSATIWNANPKTDILTEGTG</sequence>
<feature type="compositionally biased region" description="Basic and acidic residues" evidence="1">
    <location>
        <begin position="40"/>
        <end position="56"/>
    </location>
</feature>
<name>A0AAV1R958_9ROSI</name>
<comment type="caution">
    <text evidence="2">The sequence shown here is derived from an EMBL/GenBank/DDBJ whole genome shotgun (WGS) entry which is preliminary data.</text>
</comment>
<evidence type="ECO:0000313" key="2">
    <source>
        <dbReference type="EMBL" id="CAK7330723.1"/>
    </source>
</evidence>
<gene>
    <name evidence="2" type="ORF">DCAF_LOCUS8103</name>
</gene>
<reference evidence="2 3" key="1">
    <citation type="submission" date="2024-01" db="EMBL/GenBank/DDBJ databases">
        <authorList>
            <person name="Waweru B."/>
        </authorList>
    </citation>
    <scope>NUCLEOTIDE SEQUENCE [LARGE SCALE GENOMIC DNA]</scope>
</reference>
<keyword evidence="3" id="KW-1185">Reference proteome</keyword>
<proteinExistence type="predicted"/>
<organism evidence="2 3">
    <name type="scientific">Dovyalis caffra</name>
    <dbReference type="NCBI Taxonomy" id="77055"/>
    <lineage>
        <taxon>Eukaryota</taxon>
        <taxon>Viridiplantae</taxon>
        <taxon>Streptophyta</taxon>
        <taxon>Embryophyta</taxon>
        <taxon>Tracheophyta</taxon>
        <taxon>Spermatophyta</taxon>
        <taxon>Magnoliopsida</taxon>
        <taxon>eudicotyledons</taxon>
        <taxon>Gunneridae</taxon>
        <taxon>Pentapetalae</taxon>
        <taxon>rosids</taxon>
        <taxon>fabids</taxon>
        <taxon>Malpighiales</taxon>
        <taxon>Salicaceae</taxon>
        <taxon>Flacourtieae</taxon>
        <taxon>Dovyalis</taxon>
    </lineage>
</organism>